<keyword evidence="2" id="KW-1003">Cell membrane</keyword>
<organism evidence="8 9">
    <name type="scientific">Desulfomarina profundi</name>
    <dbReference type="NCBI Taxonomy" id="2772557"/>
    <lineage>
        <taxon>Bacteria</taxon>
        <taxon>Pseudomonadati</taxon>
        <taxon>Thermodesulfobacteriota</taxon>
        <taxon>Desulfobulbia</taxon>
        <taxon>Desulfobulbales</taxon>
        <taxon>Desulfobulbaceae</taxon>
        <taxon>Desulfomarina</taxon>
    </lineage>
</organism>
<dbReference type="InterPro" id="IPR051449">
    <property type="entry name" value="ABC-2_transporter_component"/>
</dbReference>
<dbReference type="Pfam" id="PF12698">
    <property type="entry name" value="ABC2_membrane_3"/>
    <property type="match status" value="1"/>
</dbReference>
<sequence length="192" mass="21589">MTLLKLFEMELRAIFTNTALLLTVFGGVLFYSFLYPLPYAKQLPREQKTILVDLDASQLSRNLARMVDATPQVQIVHQAHSLTEAKNVMLEKKLAGILVIPNHFYRDLLQGRSPTLAYAGDASYFLVYGTVLQGMMSAGKTLAAQVKIKRLLVSGRPCNWQKTSTAVSGCNSMPCSMRREVMSIMSFRRFLF</sequence>
<gene>
    <name evidence="8" type="ORF">DGMP_33060</name>
</gene>
<evidence type="ECO:0000313" key="9">
    <source>
        <dbReference type="Proteomes" id="UP000826725"/>
    </source>
</evidence>
<dbReference type="PANTHER" id="PTHR30294">
    <property type="entry name" value="MEMBRANE COMPONENT OF ABC TRANSPORTER YHHJ-RELATED"/>
    <property type="match status" value="1"/>
</dbReference>
<evidence type="ECO:0000256" key="4">
    <source>
        <dbReference type="ARBA" id="ARBA00022989"/>
    </source>
</evidence>
<evidence type="ECO:0000259" key="7">
    <source>
        <dbReference type="Pfam" id="PF12698"/>
    </source>
</evidence>
<evidence type="ECO:0000313" key="8">
    <source>
        <dbReference type="EMBL" id="BCL62613.1"/>
    </source>
</evidence>
<keyword evidence="3 6" id="KW-0812">Transmembrane</keyword>
<accession>A0A8D5JEJ9</accession>
<dbReference type="GO" id="GO:0140359">
    <property type="term" value="F:ABC-type transporter activity"/>
    <property type="evidence" value="ECO:0007669"/>
    <property type="project" value="InterPro"/>
</dbReference>
<evidence type="ECO:0000256" key="5">
    <source>
        <dbReference type="ARBA" id="ARBA00023136"/>
    </source>
</evidence>
<dbReference type="GO" id="GO:0005886">
    <property type="term" value="C:plasma membrane"/>
    <property type="evidence" value="ECO:0007669"/>
    <property type="project" value="UniProtKB-SubCell"/>
</dbReference>
<comment type="subcellular location">
    <subcellularLocation>
        <location evidence="1">Cell membrane</location>
        <topology evidence="1">Multi-pass membrane protein</topology>
    </subcellularLocation>
</comment>
<evidence type="ECO:0000256" key="3">
    <source>
        <dbReference type="ARBA" id="ARBA00022692"/>
    </source>
</evidence>
<keyword evidence="4 6" id="KW-1133">Transmembrane helix</keyword>
<evidence type="ECO:0000256" key="2">
    <source>
        <dbReference type="ARBA" id="ARBA00022475"/>
    </source>
</evidence>
<reference evidence="8" key="1">
    <citation type="submission" date="2020-09" db="EMBL/GenBank/DDBJ databases">
        <title>Desulfogranum mesoprofundum gen. nov., sp. nov., a novel mesophilic, sulfate-reducing chemolithoautotroph isolated from a deep-sea hydrothermal vent chimney in the Suiyo Seamount.</title>
        <authorList>
            <person name="Hashimoto Y."/>
            <person name="Nakagawa S."/>
        </authorList>
    </citation>
    <scope>NUCLEOTIDE SEQUENCE</scope>
    <source>
        <strain evidence="8">KT2</strain>
    </source>
</reference>
<protein>
    <recommendedName>
        <fullName evidence="7">ABC-2 type transporter transmembrane domain-containing protein</fullName>
    </recommendedName>
</protein>
<dbReference type="KEGG" id="dbk:DGMP_33060"/>
<keyword evidence="5 6" id="KW-0472">Membrane</keyword>
<name>A0A8D5JEJ9_9BACT</name>
<dbReference type="PANTHER" id="PTHR30294:SF46">
    <property type="entry name" value="ABC TRANSPORTER PERMEASE"/>
    <property type="match status" value="1"/>
</dbReference>
<dbReference type="Proteomes" id="UP000826725">
    <property type="component" value="Chromosome"/>
</dbReference>
<keyword evidence="9" id="KW-1185">Reference proteome</keyword>
<feature type="domain" description="ABC-2 type transporter transmembrane" evidence="7">
    <location>
        <begin position="20"/>
        <end position="142"/>
    </location>
</feature>
<feature type="transmembrane region" description="Helical" evidence="6">
    <location>
        <begin position="12"/>
        <end position="35"/>
    </location>
</feature>
<dbReference type="InterPro" id="IPR013525">
    <property type="entry name" value="ABC2_TM"/>
</dbReference>
<proteinExistence type="predicted"/>
<evidence type="ECO:0000256" key="6">
    <source>
        <dbReference type="SAM" id="Phobius"/>
    </source>
</evidence>
<dbReference type="AlphaFoldDB" id="A0A8D5JEJ9"/>
<evidence type="ECO:0000256" key="1">
    <source>
        <dbReference type="ARBA" id="ARBA00004651"/>
    </source>
</evidence>
<dbReference type="EMBL" id="AP024086">
    <property type="protein sequence ID" value="BCL62613.1"/>
    <property type="molecule type" value="Genomic_DNA"/>
</dbReference>